<comment type="caution">
    <text evidence="2">The sequence shown here is derived from an EMBL/GenBank/DDBJ whole genome shotgun (WGS) entry which is preliminary data.</text>
</comment>
<sequence length="103" mass="11102">MLDMASILLMQAIIIGAAIAVTAGFLARSISNAWIRLCITGVFALLPILLAALVLLLEECDNRLPNGMCHGAGLTIMGVLAIMPFWLLGLAIGWWLKSRQKLI</sequence>
<keyword evidence="1" id="KW-0812">Transmembrane</keyword>
<keyword evidence="3" id="KW-1185">Reference proteome</keyword>
<accession>A0A7W6DIG5</accession>
<evidence type="ECO:0000313" key="2">
    <source>
        <dbReference type="EMBL" id="MBB3983362.1"/>
    </source>
</evidence>
<protein>
    <submittedName>
        <fullName evidence="2">Uncharacterized protein</fullName>
    </submittedName>
</protein>
<keyword evidence="1" id="KW-0472">Membrane</keyword>
<reference evidence="2 3" key="1">
    <citation type="submission" date="2020-08" db="EMBL/GenBank/DDBJ databases">
        <title>Genomic Encyclopedia of Type Strains, Phase IV (KMG-IV): sequencing the most valuable type-strain genomes for metagenomic binning, comparative biology and taxonomic classification.</title>
        <authorList>
            <person name="Goeker M."/>
        </authorList>
    </citation>
    <scope>NUCLEOTIDE SEQUENCE [LARGE SCALE GENOMIC DNA]</scope>
    <source>
        <strain evidence="2 3">DSM 29348</strain>
    </source>
</reference>
<feature type="transmembrane region" description="Helical" evidence="1">
    <location>
        <begin position="76"/>
        <end position="96"/>
    </location>
</feature>
<evidence type="ECO:0000256" key="1">
    <source>
        <dbReference type="SAM" id="Phobius"/>
    </source>
</evidence>
<keyword evidence="1" id="KW-1133">Transmembrane helix</keyword>
<feature type="transmembrane region" description="Helical" evidence="1">
    <location>
        <begin position="34"/>
        <end position="56"/>
    </location>
</feature>
<feature type="transmembrane region" description="Helical" evidence="1">
    <location>
        <begin position="6"/>
        <end position="27"/>
    </location>
</feature>
<organism evidence="2 3">
    <name type="scientific">Sphingobium fontiphilum</name>
    <dbReference type="NCBI Taxonomy" id="944425"/>
    <lineage>
        <taxon>Bacteria</taxon>
        <taxon>Pseudomonadati</taxon>
        <taxon>Pseudomonadota</taxon>
        <taxon>Alphaproteobacteria</taxon>
        <taxon>Sphingomonadales</taxon>
        <taxon>Sphingomonadaceae</taxon>
        <taxon>Sphingobium</taxon>
    </lineage>
</organism>
<evidence type="ECO:0000313" key="3">
    <source>
        <dbReference type="Proteomes" id="UP000552757"/>
    </source>
</evidence>
<gene>
    <name evidence="2" type="ORF">GGR44_003050</name>
</gene>
<proteinExistence type="predicted"/>
<dbReference type="Proteomes" id="UP000552757">
    <property type="component" value="Unassembled WGS sequence"/>
</dbReference>
<dbReference type="AlphaFoldDB" id="A0A7W6DIG5"/>
<dbReference type="EMBL" id="JACIEB010000008">
    <property type="protein sequence ID" value="MBB3983362.1"/>
    <property type="molecule type" value="Genomic_DNA"/>
</dbReference>
<name>A0A7W6DIG5_9SPHN</name>